<feature type="region of interest" description="Disordered" evidence="1">
    <location>
        <begin position="171"/>
        <end position="194"/>
    </location>
</feature>
<dbReference type="AlphaFoldDB" id="A0A8S1NPQ8"/>
<reference evidence="2" key="1">
    <citation type="submission" date="2021-01" db="EMBL/GenBank/DDBJ databases">
        <authorList>
            <consortium name="Genoscope - CEA"/>
            <person name="William W."/>
        </authorList>
    </citation>
    <scope>NUCLEOTIDE SEQUENCE</scope>
</reference>
<feature type="compositionally biased region" description="Low complexity" evidence="1">
    <location>
        <begin position="180"/>
        <end position="192"/>
    </location>
</feature>
<comment type="caution">
    <text evidence="2">The sequence shown here is derived from an EMBL/GenBank/DDBJ whole genome shotgun (WGS) entry which is preliminary data.</text>
</comment>
<dbReference type="EMBL" id="CAJJDM010000093">
    <property type="protein sequence ID" value="CAD8092261.1"/>
    <property type="molecule type" value="Genomic_DNA"/>
</dbReference>
<keyword evidence="3" id="KW-1185">Reference proteome</keyword>
<evidence type="ECO:0000313" key="3">
    <source>
        <dbReference type="Proteomes" id="UP000688137"/>
    </source>
</evidence>
<protein>
    <submittedName>
        <fullName evidence="2">Uncharacterized protein</fullName>
    </submittedName>
</protein>
<accession>A0A8S1NPQ8</accession>
<name>A0A8S1NPQ8_PARPR</name>
<dbReference type="Proteomes" id="UP000688137">
    <property type="component" value="Unassembled WGS sequence"/>
</dbReference>
<organism evidence="2 3">
    <name type="scientific">Paramecium primaurelia</name>
    <dbReference type="NCBI Taxonomy" id="5886"/>
    <lineage>
        <taxon>Eukaryota</taxon>
        <taxon>Sar</taxon>
        <taxon>Alveolata</taxon>
        <taxon>Ciliophora</taxon>
        <taxon>Intramacronucleata</taxon>
        <taxon>Oligohymenophorea</taxon>
        <taxon>Peniculida</taxon>
        <taxon>Parameciidae</taxon>
        <taxon>Paramecium</taxon>
    </lineage>
</organism>
<proteinExistence type="predicted"/>
<evidence type="ECO:0000256" key="1">
    <source>
        <dbReference type="SAM" id="MobiDB-lite"/>
    </source>
</evidence>
<gene>
    <name evidence="2" type="ORF">PPRIM_AZ9-3.1.T0900072</name>
</gene>
<sequence>MLQLINLIKLRQQQLYVNQPYDPKIDKERINQENQLLQVLYSFQRVHIDEKLNFYEQSAQLMNKPIQPLLPIQVYDFIARLYMEFFQENQFQDKAQKIQIILENEMHKNQSFIILMIKWLLEYYRYQVKNKEPQLKPVQQMRRKLLMTIDQNKLDLKKSSESQTKRIRMLNLSKTPENDQNTLSSQNQQSTLRRTKINQRQLYNVISDLDWETPWDRSYKLLYNRNQRILRSIQKNSI</sequence>
<dbReference type="OMA" id="RSIQKNC"/>
<evidence type="ECO:0000313" key="2">
    <source>
        <dbReference type="EMBL" id="CAD8092261.1"/>
    </source>
</evidence>